<comment type="caution">
    <text evidence="10">The sequence shown here is derived from an EMBL/GenBank/DDBJ whole genome shotgun (WGS) entry which is preliminary data.</text>
</comment>
<evidence type="ECO:0000256" key="8">
    <source>
        <dbReference type="SAM" id="MobiDB-lite"/>
    </source>
</evidence>
<keyword evidence="7" id="KW-0175">Coiled coil</keyword>
<feature type="transmembrane region" description="Helical" evidence="9">
    <location>
        <begin position="117"/>
        <end position="138"/>
    </location>
</feature>
<reference evidence="10" key="1">
    <citation type="submission" date="2022-08" db="EMBL/GenBank/DDBJ databases">
        <title>Novel sulfate-reducing endosymbionts in the free-living metamonad Anaeramoeba.</title>
        <authorList>
            <person name="Jerlstrom-Hultqvist J."/>
            <person name="Cepicka I."/>
            <person name="Gallot-Lavallee L."/>
            <person name="Salas-Leiva D."/>
            <person name="Curtis B.A."/>
            <person name="Zahonova K."/>
            <person name="Pipaliya S."/>
            <person name="Dacks J."/>
            <person name="Roger A.J."/>
        </authorList>
    </citation>
    <scope>NUCLEOTIDE SEQUENCE</scope>
    <source>
        <strain evidence="10">Schooner1</strain>
    </source>
</reference>
<evidence type="ECO:0000256" key="5">
    <source>
        <dbReference type="ARBA" id="ARBA00023136"/>
    </source>
</evidence>
<proteinExistence type="predicted"/>
<evidence type="ECO:0000256" key="2">
    <source>
        <dbReference type="ARBA" id="ARBA00022679"/>
    </source>
</evidence>
<feature type="compositionally biased region" description="Basic and acidic residues" evidence="8">
    <location>
        <begin position="679"/>
        <end position="693"/>
    </location>
</feature>
<keyword evidence="2" id="KW-0808">Transferase</keyword>
<evidence type="ECO:0000256" key="4">
    <source>
        <dbReference type="ARBA" id="ARBA00022989"/>
    </source>
</evidence>
<evidence type="ECO:0000313" key="10">
    <source>
        <dbReference type="EMBL" id="KAJ6249315.1"/>
    </source>
</evidence>
<dbReference type="EMBL" id="JAOAOG010000101">
    <property type="protein sequence ID" value="KAJ6249315.1"/>
    <property type="molecule type" value="Genomic_DNA"/>
</dbReference>
<name>A0ABQ8YXM9_9EUKA</name>
<dbReference type="PANTHER" id="PTHR13906:SF4">
    <property type="entry name" value="LYSOPHOSPHOLIPID ACYLTRANSFERASE 6"/>
    <property type="match status" value="1"/>
</dbReference>
<evidence type="ECO:0000313" key="11">
    <source>
        <dbReference type="Proteomes" id="UP001150062"/>
    </source>
</evidence>
<dbReference type="InterPro" id="IPR004299">
    <property type="entry name" value="MBOAT_fam"/>
</dbReference>
<feature type="transmembrane region" description="Helical" evidence="9">
    <location>
        <begin position="51"/>
        <end position="82"/>
    </location>
</feature>
<evidence type="ECO:0000256" key="1">
    <source>
        <dbReference type="ARBA" id="ARBA00004141"/>
    </source>
</evidence>
<comment type="subcellular location">
    <subcellularLocation>
        <location evidence="1">Membrane</location>
        <topology evidence="1">Multi-pass membrane protein</topology>
    </subcellularLocation>
</comment>
<dbReference type="PANTHER" id="PTHR13906">
    <property type="entry name" value="PORCUPINE"/>
    <property type="match status" value="1"/>
</dbReference>
<keyword evidence="6" id="KW-0012">Acyltransferase</keyword>
<dbReference type="Proteomes" id="UP001150062">
    <property type="component" value="Unassembled WGS sequence"/>
</dbReference>
<feature type="transmembrane region" description="Helical" evidence="9">
    <location>
        <begin position="225"/>
        <end position="244"/>
    </location>
</feature>
<organism evidence="10 11">
    <name type="scientific">Anaeramoeba flamelloides</name>
    <dbReference type="NCBI Taxonomy" id="1746091"/>
    <lineage>
        <taxon>Eukaryota</taxon>
        <taxon>Metamonada</taxon>
        <taxon>Anaeramoebidae</taxon>
        <taxon>Anaeramoeba</taxon>
    </lineage>
</organism>
<evidence type="ECO:0000256" key="7">
    <source>
        <dbReference type="SAM" id="Coils"/>
    </source>
</evidence>
<evidence type="ECO:0000256" key="9">
    <source>
        <dbReference type="SAM" id="Phobius"/>
    </source>
</evidence>
<keyword evidence="3 9" id="KW-0812">Transmembrane</keyword>
<evidence type="ECO:0000256" key="6">
    <source>
        <dbReference type="ARBA" id="ARBA00023315"/>
    </source>
</evidence>
<evidence type="ECO:0000256" key="3">
    <source>
        <dbReference type="ARBA" id="ARBA00022692"/>
    </source>
</evidence>
<feature type="compositionally biased region" description="Low complexity" evidence="8">
    <location>
        <begin position="654"/>
        <end position="670"/>
    </location>
</feature>
<keyword evidence="5 9" id="KW-0472">Membrane</keyword>
<keyword evidence="4 9" id="KW-1133">Transmembrane helix</keyword>
<dbReference type="InterPro" id="IPR036872">
    <property type="entry name" value="CH_dom_sf"/>
</dbReference>
<feature type="coiled-coil region" evidence="7">
    <location>
        <begin position="505"/>
        <end position="532"/>
    </location>
</feature>
<dbReference type="SUPFAM" id="SSF116907">
    <property type="entry name" value="Hook domain"/>
    <property type="match status" value="1"/>
</dbReference>
<dbReference type="Pfam" id="PF03062">
    <property type="entry name" value="MBOAT"/>
    <property type="match status" value="1"/>
</dbReference>
<gene>
    <name evidence="10" type="ORF">M0813_17199</name>
</gene>
<keyword evidence="11" id="KW-1185">Reference proteome</keyword>
<sequence>MVLLIDLPFQFVGNKIGFGLDLIETLFCLFLSYPLSLLLRKIKTPKNRKIFCFAIGFCYLLFIHRIQSLWLIVPGVLCYYVIKHFKIHPAFILYGSIVYLVIFHLHDMIAHYLEYSMRINSAIMIPCICISSFAYNYYDGTRNKKATKFQKELSFTQYPSLFEYLAYLFNYNTILVGPPSNFKDFQKFINNTDFEEMKTQYNKKKTKSTTSTLIDNSVQVGFRTLLYAIIYLFSYLFLNTYFPLEDLIKEEFQKKPFLLKLFLIHISGIGQRLKYYHGMTMSQGSTIVSGYGLNGVDPETGKIKWDKNKNVDPYKCEIITTVFLAPKVWNIKVSNWLRDYIYNRIVIEVPIENADKNKDTHNKKTHVKKRSSLGTGVTFLVSAVWHGVYPGYYFTFILWFLMTISARVIRKNIRSFFITQEGKEIQPFKKIYDIICHLIAPCAIDVIGLPLIYMTKEKAWAFYRSLNYWPFYTVFPLLIMFNIPFFIKLSRKFRNPPQKSTFSLIANQKETNENFKMEIETLESELLEWTQSYLPQIKSILEFNNYETLATLLLQYCLIVISQNKKEILSLLSLCVLLSVLCEQKATNIQNITSLSINVQTSLMKVIQLLLSPPKSENILSISAQTKKTEQPLNKANFFDSLELKSNPKTTEIITNKTQNDQKKNTQIQKIKNRSKNTNKKEKEKEKENENKNKNKNKNKNREYYEQETRNLLDKLHVEIGNNKKLEILLIKIEKENHILNKKVRQQEAIIKQTQKDYEIMEEKYYQLKQTKSRDHLSYELKIGEIKSDSIEEKELLQKQVNKLTKSNQALKKKFDQLIEKKYGSGDEQRRRNEKMVELENQLTKHKTQKIELSLEIEYLNQKNQRLIEKQSQFRNQLKQTEATEIEVSRLSLLNKTQSITIERLKKQNNELNSEIDRFQKKIDNLEIDSSLILKQATNYYHRNNFNLSSHDNFNESGNTGKKYPFEHQNEEIALFKRKNSLSLKDELNSEKTNKIIQQKNIKTKMWKNRAIKAEEELKHLKANYETIFINKVITNLAIENWKLKWTNRRIEIKEKQKQKQNLKNLTWMSSLRSQISTKFI</sequence>
<feature type="transmembrane region" description="Helical" evidence="9">
    <location>
        <begin position="431"/>
        <end position="454"/>
    </location>
</feature>
<dbReference type="Gene3D" id="1.10.418.10">
    <property type="entry name" value="Calponin-like domain"/>
    <property type="match status" value="1"/>
</dbReference>
<feature type="transmembrane region" description="Helical" evidence="9">
    <location>
        <begin position="466"/>
        <end position="487"/>
    </location>
</feature>
<dbReference type="InterPro" id="IPR049941">
    <property type="entry name" value="LPLAT_7/PORCN-like"/>
</dbReference>
<feature type="transmembrane region" description="Helical" evidence="9">
    <location>
        <begin position="88"/>
        <end position="105"/>
    </location>
</feature>
<feature type="region of interest" description="Disordered" evidence="8">
    <location>
        <begin position="650"/>
        <end position="704"/>
    </location>
</feature>
<feature type="transmembrane region" description="Helical" evidence="9">
    <location>
        <begin position="16"/>
        <end position="39"/>
    </location>
</feature>
<protein>
    <submittedName>
        <fullName evidence="10">Porcupine</fullName>
    </submittedName>
</protein>
<accession>A0ABQ8YXM9</accession>